<comment type="caution">
    <text evidence="1">The sequence shown here is derived from an EMBL/GenBank/DDBJ whole genome shotgun (WGS) entry which is preliminary data.</text>
</comment>
<dbReference type="PANTHER" id="PTHR43649:SF12">
    <property type="entry name" value="DIACETYLCHITOBIOSE BINDING PROTEIN DASA"/>
    <property type="match status" value="1"/>
</dbReference>
<dbReference type="Proteomes" id="UP000231192">
    <property type="component" value="Unassembled WGS sequence"/>
</dbReference>
<organism evidence="1 2">
    <name type="scientific">Candidatus Kaiserbacteria bacterium CG10_big_fil_rev_8_21_14_0_10_51_14</name>
    <dbReference type="NCBI Taxonomy" id="1974610"/>
    <lineage>
        <taxon>Bacteria</taxon>
        <taxon>Candidatus Kaiseribacteriota</taxon>
    </lineage>
</organism>
<gene>
    <name evidence="1" type="ORF">COU18_03460</name>
</gene>
<dbReference type="Gene3D" id="3.40.190.10">
    <property type="entry name" value="Periplasmic binding protein-like II"/>
    <property type="match status" value="1"/>
</dbReference>
<protein>
    <recommendedName>
        <fullName evidence="3">Sugar ABC transporter substrate-binding protein</fullName>
    </recommendedName>
</protein>
<dbReference type="PANTHER" id="PTHR43649">
    <property type="entry name" value="ARABINOSE-BINDING PROTEIN-RELATED"/>
    <property type="match status" value="1"/>
</dbReference>
<evidence type="ECO:0008006" key="3">
    <source>
        <dbReference type="Google" id="ProtNLM"/>
    </source>
</evidence>
<accession>A0A2H0UD45</accession>
<reference evidence="2" key="1">
    <citation type="submission" date="2017-09" db="EMBL/GenBank/DDBJ databases">
        <title>Depth-based differentiation of microbial function through sediment-hosted aquifers and enrichment of novel symbionts in the deep terrestrial subsurface.</title>
        <authorList>
            <person name="Probst A.J."/>
            <person name="Ladd B."/>
            <person name="Jarett J.K."/>
            <person name="Geller-Mcgrath D.E."/>
            <person name="Sieber C.M.K."/>
            <person name="Emerson J.B."/>
            <person name="Anantharaman K."/>
            <person name="Thomas B.C."/>
            <person name="Malmstrom R."/>
            <person name="Stieglmeier M."/>
            <person name="Klingl A."/>
            <person name="Woyke T."/>
            <person name="Ryan C.M."/>
            <person name="Banfield J.F."/>
        </authorList>
    </citation>
    <scope>NUCLEOTIDE SEQUENCE [LARGE SCALE GENOMIC DNA]</scope>
</reference>
<dbReference type="InterPro" id="IPR050490">
    <property type="entry name" value="Bact_solute-bd_prot1"/>
</dbReference>
<dbReference type="EMBL" id="PFBK01000008">
    <property type="protein sequence ID" value="PIR83705.1"/>
    <property type="molecule type" value="Genomic_DNA"/>
</dbReference>
<name>A0A2H0UD45_9BACT</name>
<sequence length="446" mass="47574">MKKPSLFQIILLAVFGSLAVVGVLIFAFAVGGGQASTVGPINIWGTLDQTAFGSALQGASEEIPEFKQVTYEQKDGTTYESNLTEALASGTGPDLFILRQDYALKNVSKVATVPFSIFSQVNFENTFIEASKPFLTPDGFVAVPLLADPLVLYVNKDMLASAGIAEPPKYWDELFNMSKKLTIKDDSGSIRRSAVALGEYQNVPHAKDILATLIIQAGGAVTRHDTEGDVISALGAGQGSNAQGAVSALRFFTEFADPSKDDYSWNRSLPDAQRAFAAGDVALYIGYASEASLIARTNSNLNYAIAPLPQVRGSRASLTYARVYGLAVSRIGRNPNGAITVAFLLADKANSYALSRALGLSPSRRDLLQELTAQNSSASSLSAGTICTGQDIALCSTIFARSWSDPDPERTDQIFRAMIENTTSGAEQVSEAVQRADRELGQLLGQ</sequence>
<proteinExistence type="predicted"/>
<evidence type="ECO:0000313" key="2">
    <source>
        <dbReference type="Proteomes" id="UP000231192"/>
    </source>
</evidence>
<evidence type="ECO:0000313" key="1">
    <source>
        <dbReference type="EMBL" id="PIR83705.1"/>
    </source>
</evidence>
<dbReference type="SUPFAM" id="SSF53850">
    <property type="entry name" value="Periplasmic binding protein-like II"/>
    <property type="match status" value="1"/>
</dbReference>
<dbReference type="AlphaFoldDB" id="A0A2H0UD45"/>
<dbReference type="Pfam" id="PF01547">
    <property type="entry name" value="SBP_bac_1"/>
    <property type="match status" value="1"/>
</dbReference>
<dbReference type="InterPro" id="IPR006059">
    <property type="entry name" value="SBP"/>
</dbReference>